<evidence type="ECO:0000313" key="1">
    <source>
        <dbReference type="EMBL" id="GGE32564.1"/>
    </source>
</evidence>
<gene>
    <name evidence="1" type="ORF">GCM10007276_07310</name>
</gene>
<comment type="caution">
    <text evidence="1">The sequence shown here is derived from an EMBL/GenBank/DDBJ whole genome shotgun (WGS) entry which is preliminary data.</text>
</comment>
<dbReference type="Proteomes" id="UP000602745">
    <property type="component" value="Unassembled WGS sequence"/>
</dbReference>
<keyword evidence="2" id="KW-1185">Reference proteome</keyword>
<name>A0A8J2YD32_9RHOB</name>
<dbReference type="EMBL" id="BMCP01000001">
    <property type="protein sequence ID" value="GGE32564.1"/>
    <property type="molecule type" value="Genomic_DNA"/>
</dbReference>
<dbReference type="Pfam" id="PF06620">
    <property type="entry name" value="DUF1150"/>
    <property type="match status" value="1"/>
</dbReference>
<reference evidence="1" key="1">
    <citation type="journal article" date="2014" name="Int. J. Syst. Evol. Microbiol.">
        <title>Complete genome sequence of Corynebacterium casei LMG S-19264T (=DSM 44701T), isolated from a smear-ripened cheese.</title>
        <authorList>
            <consortium name="US DOE Joint Genome Institute (JGI-PGF)"/>
            <person name="Walter F."/>
            <person name="Albersmeier A."/>
            <person name="Kalinowski J."/>
            <person name="Ruckert C."/>
        </authorList>
    </citation>
    <scope>NUCLEOTIDE SEQUENCE</scope>
    <source>
        <strain evidence="1">CCM 7684</strain>
    </source>
</reference>
<proteinExistence type="predicted"/>
<sequence length="88" mass="9283">MTSDHFVVPDGPISPSELASIGGGRLAYVKTMTSDELHEAFPLAPALQPGLKLFALLAADGTPILVTDTREAALANAWENELLTVSLH</sequence>
<accession>A0A8J2YD32</accession>
<reference evidence="1" key="2">
    <citation type="submission" date="2020-09" db="EMBL/GenBank/DDBJ databases">
        <authorList>
            <person name="Sun Q."/>
            <person name="Sedlacek I."/>
        </authorList>
    </citation>
    <scope>NUCLEOTIDE SEQUENCE</scope>
    <source>
        <strain evidence="1">CCM 7684</strain>
    </source>
</reference>
<organism evidence="1 2">
    <name type="scientific">Agaricicola taiwanensis</name>
    <dbReference type="NCBI Taxonomy" id="591372"/>
    <lineage>
        <taxon>Bacteria</taxon>
        <taxon>Pseudomonadati</taxon>
        <taxon>Pseudomonadota</taxon>
        <taxon>Alphaproteobacteria</taxon>
        <taxon>Rhodobacterales</taxon>
        <taxon>Paracoccaceae</taxon>
        <taxon>Agaricicola</taxon>
    </lineage>
</organism>
<evidence type="ECO:0000313" key="2">
    <source>
        <dbReference type="Proteomes" id="UP000602745"/>
    </source>
</evidence>
<dbReference type="RefSeq" id="WP_188408328.1">
    <property type="nucleotide sequence ID" value="NZ_BMCP01000001.1"/>
</dbReference>
<protein>
    <recommendedName>
        <fullName evidence="3">DUF1150 domain-containing protein</fullName>
    </recommendedName>
</protein>
<dbReference type="AlphaFoldDB" id="A0A8J2YD32"/>
<evidence type="ECO:0008006" key="3">
    <source>
        <dbReference type="Google" id="ProtNLM"/>
    </source>
</evidence>
<dbReference type="InterPro" id="IPR009531">
    <property type="entry name" value="DUF1150"/>
</dbReference>